<accession>A0A843QXK2</accession>
<evidence type="ECO:0000313" key="2">
    <source>
        <dbReference type="Proteomes" id="UP000466799"/>
    </source>
</evidence>
<comment type="caution">
    <text evidence="1">The sequence shown here is derived from an EMBL/GenBank/DDBJ whole genome shotgun (WGS) entry which is preliminary data.</text>
</comment>
<organism evidence="1 2">
    <name type="scientific">Limosilactobacillus fermentum</name>
    <name type="common">Lactobacillus fermentum</name>
    <dbReference type="NCBI Taxonomy" id="1613"/>
    <lineage>
        <taxon>Bacteria</taxon>
        <taxon>Bacillati</taxon>
        <taxon>Bacillota</taxon>
        <taxon>Bacilli</taxon>
        <taxon>Lactobacillales</taxon>
        <taxon>Lactobacillaceae</taxon>
        <taxon>Limosilactobacillus</taxon>
    </lineage>
</organism>
<proteinExistence type="predicted"/>
<dbReference type="Proteomes" id="UP000466799">
    <property type="component" value="Unassembled WGS sequence"/>
</dbReference>
<name>A0A843QXK2_LIMFE</name>
<dbReference type="EMBL" id="WHJL01000006">
    <property type="protein sequence ID" value="MPQ34585.1"/>
    <property type="molecule type" value="Genomic_DNA"/>
</dbReference>
<dbReference type="GO" id="GO:0016740">
    <property type="term" value="F:transferase activity"/>
    <property type="evidence" value="ECO:0007669"/>
    <property type="project" value="UniProtKB-KW"/>
</dbReference>
<feature type="non-terminal residue" evidence="1">
    <location>
        <position position="1"/>
    </location>
</feature>
<protein>
    <submittedName>
        <fullName evidence="1">GNAT family N-acetyltransferase</fullName>
    </submittedName>
</protein>
<dbReference type="AlphaFoldDB" id="A0A843QXK2"/>
<evidence type="ECO:0000313" key="1">
    <source>
        <dbReference type="EMBL" id="MPQ34585.1"/>
    </source>
</evidence>
<keyword evidence="1" id="KW-0808">Transferase</keyword>
<gene>
    <name evidence="1" type="ORF">GC247_01315</name>
</gene>
<reference evidence="1 2" key="1">
    <citation type="submission" date="2019-10" db="EMBL/GenBank/DDBJ databases">
        <title>Genome Sequencing and assembly of Lactobacillus fermentum I2, a lactic acid bacteria.</title>
        <authorList>
            <person name="Lopes L.S."/>
            <person name="Persinoti G.F."/>
            <person name="Riano-Pachon D.M."/>
            <person name="Labate C.A."/>
        </authorList>
    </citation>
    <scope>NUCLEOTIDE SEQUENCE [LARGE SCALE GENOMIC DNA]</scope>
    <source>
        <strain evidence="1 2">I2</strain>
    </source>
</reference>
<sequence>RHHFRWFAWPLGWLYPAPKQIK</sequence>